<dbReference type="GO" id="GO:0003700">
    <property type="term" value="F:DNA-binding transcription factor activity"/>
    <property type="evidence" value="ECO:0007669"/>
    <property type="project" value="InterPro"/>
</dbReference>
<dbReference type="InterPro" id="IPR023187">
    <property type="entry name" value="Tscrpt_reg_MarR-type_CS"/>
</dbReference>
<dbReference type="InterPro" id="IPR036390">
    <property type="entry name" value="WH_DNA-bd_sf"/>
</dbReference>
<dbReference type="Proteomes" id="UP000183995">
    <property type="component" value="Unassembled WGS sequence"/>
</dbReference>
<evidence type="ECO:0000256" key="3">
    <source>
        <dbReference type="ARBA" id="ARBA00023163"/>
    </source>
</evidence>
<dbReference type="PANTHER" id="PTHR42756">
    <property type="entry name" value="TRANSCRIPTIONAL REGULATOR, MARR"/>
    <property type="match status" value="1"/>
</dbReference>
<dbReference type="InterPro" id="IPR036388">
    <property type="entry name" value="WH-like_DNA-bd_sf"/>
</dbReference>
<protein>
    <submittedName>
        <fullName evidence="5">DNA-binding transcriptional regulator, MarR family</fullName>
    </submittedName>
</protein>
<proteinExistence type="predicted"/>
<dbReference type="InterPro" id="IPR000835">
    <property type="entry name" value="HTH_MarR-typ"/>
</dbReference>
<dbReference type="Pfam" id="PF12802">
    <property type="entry name" value="MarR_2"/>
    <property type="match status" value="1"/>
</dbReference>
<dbReference type="Gene3D" id="1.10.10.10">
    <property type="entry name" value="Winged helix-like DNA-binding domain superfamily/Winged helix DNA-binding domain"/>
    <property type="match status" value="1"/>
</dbReference>
<dbReference type="AlphaFoldDB" id="A0A1M5XSZ1"/>
<evidence type="ECO:0000313" key="6">
    <source>
        <dbReference type="Proteomes" id="UP000183995"/>
    </source>
</evidence>
<dbReference type="SMART" id="SM00347">
    <property type="entry name" value="HTH_MARR"/>
    <property type="match status" value="1"/>
</dbReference>
<dbReference type="PRINTS" id="PR00598">
    <property type="entry name" value="HTHMARR"/>
</dbReference>
<dbReference type="GO" id="GO:0003677">
    <property type="term" value="F:DNA binding"/>
    <property type="evidence" value="ECO:0007669"/>
    <property type="project" value="UniProtKB-KW"/>
</dbReference>
<evidence type="ECO:0000313" key="5">
    <source>
        <dbReference type="EMBL" id="SHI02896.1"/>
    </source>
</evidence>
<keyword evidence="6" id="KW-1185">Reference proteome</keyword>
<dbReference type="EMBL" id="FQXV01000006">
    <property type="protein sequence ID" value="SHI02896.1"/>
    <property type="molecule type" value="Genomic_DNA"/>
</dbReference>
<keyword evidence="2 5" id="KW-0238">DNA-binding</keyword>
<gene>
    <name evidence="5" type="ORF">SAMN02745823_02013</name>
</gene>
<evidence type="ECO:0000256" key="2">
    <source>
        <dbReference type="ARBA" id="ARBA00023125"/>
    </source>
</evidence>
<dbReference type="OrthoDB" id="795750at2"/>
<keyword evidence="1" id="KW-0805">Transcription regulation</keyword>
<name>A0A1M5XSZ1_9FIRM</name>
<evidence type="ECO:0000259" key="4">
    <source>
        <dbReference type="PROSITE" id="PS50995"/>
    </source>
</evidence>
<evidence type="ECO:0000256" key="1">
    <source>
        <dbReference type="ARBA" id="ARBA00023015"/>
    </source>
</evidence>
<dbReference type="PROSITE" id="PS01117">
    <property type="entry name" value="HTH_MARR_1"/>
    <property type="match status" value="1"/>
</dbReference>
<sequence>MESIGRYSAAIYRLTQSIFTNKLKALDIGSGQYDFFLIIAKNEGISQKEICDMLYVEKSTTAKAVKYLLSRGYIVNRQVESDKRYSSLYLTEKGREAWTAVEAVFSEMLGIFSKNIPESAIDETIAVLKKVIGNLQEEKSRYAGE</sequence>
<keyword evidence="3" id="KW-0804">Transcription</keyword>
<organism evidence="5 6">
    <name type="scientific">Sporobacter termitidis DSM 10068</name>
    <dbReference type="NCBI Taxonomy" id="1123282"/>
    <lineage>
        <taxon>Bacteria</taxon>
        <taxon>Bacillati</taxon>
        <taxon>Bacillota</taxon>
        <taxon>Clostridia</taxon>
        <taxon>Eubacteriales</taxon>
        <taxon>Oscillospiraceae</taxon>
        <taxon>Sporobacter</taxon>
    </lineage>
</organism>
<dbReference type="PANTHER" id="PTHR42756:SF2">
    <property type="entry name" value="MARR FAMILY REGULATORY PROTEIN"/>
    <property type="match status" value="1"/>
</dbReference>
<dbReference type="STRING" id="1123282.SAMN02745823_02013"/>
<reference evidence="5 6" key="1">
    <citation type="submission" date="2016-11" db="EMBL/GenBank/DDBJ databases">
        <authorList>
            <person name="Jaros S."/>
            <person name="Januszkiewicz K."/>
            <person name="Wedrychowicz H."/>
        </authorList>
    </citation>
    <scope>NUCLEOTIDE SEQUENCE [LARGE SCALE GENOMIC DNA]</scope>
    <source>
        <strain evidence="5 6">DSM 10068</strain>
    </source>
</reference>
<dbReference type="RefSeq" id="WP_073078413.1">
    <property type="nucleotide sequence ID" value="NZ_FQXV01000006.1"/>
</dbReference>
<dbReference type="PROSITE" id="PS50995">
    <property type="entry name" value="HTH_MARR_2"/>
    <property type="match status" value="1"/>
</dbReference>
<feature type="domain" description="HTH marR-type" evidence="4">
    <location>
        <begin position="1"/>
        <end position="133"/>
    </location>
</feature>
<dbReference type="SUPFAM" id="SSF46785">
    <property type="entry name" value="Winged helix' DNA-binding domain"/>
    <property type="match status" value="1"/>
</dbReference>
<accession>A0A1M5XSZ1</accession>